<feature type="repeat" description="WD" evidence="1">
    <location>
        <begin position="110"/>
        <end position="152"/>
    </location>
</feature>
<dbReference type="RefSeq" id="XP_050503755.1">
    <property type="nucleotide sequence ID" value="XM_050647798.1"/>
</dbReference>
<feature type="region of interest" description="Disordered" evidence="2">
    <location>
        <begin position="752"/>
        <end position="787"/>
    </location>
</feature>
<feature type="compositionally biased region" description="Low complexity" evidence="2">
    <location>
        <begin position="1174"/>
        <end position="1192"/>
    </location>
</feature>
<dbReference type="PANTHER" id="PTHR22874">
    <property type="entry name" value="ACTIVATING MOLECULE IN BECN1-REGULATED AUTOPHAGY PROTEIN 1"/>
    <property type="match status" value="1"/>
</dbReference>
<feature type="region of interest" description="Disordered" evidence="2">
    <location>
        <begin position="256"/>
        <end position="281"/>
    </location>
</feature>
<dbReference type="SMART" id="SM00320">
    <property type="entry name" value="WD40"/>
    <property type="match status" value="5"/>
</dbReference>
<protein>
    <recommendedName>
        <fullName evidence="5">Activating molecule in BECN1-regulated autophagy protein 1</fullName>
    </recommendedName>
</protein>
<organism evidence="3 4">
    <name type="scientific">Diabrotica virgifera virgifera</name>
    <name type="common">western corn rootworm</name>
    <dbReference type="NCBI Taxonomy" id="50390"/>
    <lineage>
        <taxon>Eukaryota</taxon>
        <taxon>Metazoa</taxon>
        <taxon>Ecdysozoa</taxon>
        <taxon>Arthropoda</taxon>
        <taxon>Hexapoda</taxon>
        <taxon>Insecta</taxon>
        <taxon>Pterygota</taxon>
        <taxon>Neoptera</taxon>
        <taxon>Endopterygota</taxon>
        <taxon>Coleoptera</taxon>
        <taxon>Polyphaga</taxon>
        <taxon>Cucujiformia</taxon>
        <taxon>Chrysomeloidea</taxon>
        <taxon>Chrysomelidae</taxon>
        <taxon>Galerucinae</taxon>
        <taxon>Diabroticina</taxon>
        <taxon>Diabroticites</taxon>
        <taxon>Diabrotica</taxon>
    </lineage>
</organism>
<name>A0ABM5K0N9_DIAVI</name>
<evidence type="ECO:0000256" key="1">
    <source>
        <dbReference type="PROSITE-ProRule" id="PRU00221"/>
    </source>
</evidence>
<dbReference type="Gene3D" id="2.130.10.10">
    <property type="entry name" value="YVTN repeat-like/Quinoprotein amine dehydrogenase"/>
    <property type="match status" value="1"/>
</dbReference>
<dbReference type="InterPro" id="IPR052596">
    <property type="entry name" value="AMBRA1_autophagy"/>
</dbReference>
<dbReference type="PANTHER" id="PTHR22874:SF1">
    <property type="entry name" value="ACTIVATING MOLECULE IN BECN1-REGULATED AUTOPHAGY PROTEIN 1"/>
    <property type="match status" value="1"/>
</dbReference>
<feature type="compositionally biased region" description="Acidic residues" evidence="2">
    <location>
        <begin position="1680"/>
        <end position="1689"/>
    </location>
</feature>
<keyword evidence="1" id="KW-0853">WD repeat</keyword>
<feature type="compositionally biased region" description="Polar residues" evidence="2">
    <location>
        <begin position="1653"/>
        <end position="1671"/>
    </location>
</feature>
<reference evidence="3" key="1">
    <citation type="submission" date="2025-05" db="UniProtKB">
        <authorList>
            <consortium name="EnsemblMetazoa"/>
        </authorList>
    </citation>
    <scope>IDENTIFICATION</scope>
</reference>
<feature type="compositionally biased region" description="Polar residues" evidence="2">
    <location>
        <begin position="1715"/>
        <end position="1724"/>
    </location>
</feature>
<feature type="compositionally biased region" description="Low complexity" evidence="2">
    <location>
        <begin position="367"/>
        <end position="405"/>
    </location>
</feature>
<dbReference type="SUPFAM" id="SSF69322">
    <property type="entry name" value="Tricorn protease domain 2"/>
    <property type="match status" value="1"/>
</dbReference>
<dbReference type="InterPro" id="IPR001680">
    <property type="entry name" value="WD40_rpt"/>
</dbReference>
<dbReference type="InterPro" id="IPR015943">
    <property type="entry name" value="WD40/YVTN_repeat-like_dom_sf"/>
</dbReference>
<feature type="compositionally biased region" description="Low complexity" evidence="2">
    <location>
        <begin position="419"/>
        <end position="432"/>
    </location>
</feature>
<feature type="region of interest" description="Disordered" evidence="2">
    <location>
        <begin position="800"/>
        <end position="825"/>
    </location>
</feature>
<feature type="compositionally biased region" description="Polar residues" evidence="2">
    <location>
        <begin position="1239"/>
        <end position="1266"/>
    </location>
</feature>
<dbReference type="Proteomes" id="UP001652700">
    <property type="component" value="Unplaced"/>
</dbReference>
<feature type="compositionally biased region" description="Polar residues" evidence="2">
    <location>
        <begin position="772"/>
        <end position="783"/>
    </location>
</feature>
<feature type="region of interest" description="Disordered" evidence="2">
    <location>
        <begin position="1643"/>
        <end position="1727"/>
    </location>
</feature>
<feature type="compositionally biased region" description="Polar residues" evidence="2">
    <location>
        <begin position="463"/>
        <end position="479"/>
    </location>
</feature>
<feature type="compositionally biased region" description="Low complexity" evidence="2">
    <location>
        <begin position="1615"/>
        <end position="1624"/>
    </location>
</feature>
<feature type="compositionally biased region" description="Polar residues" evidence="2">
    <location>
        <begin position="802"/>
        <end position="819"/>
    </location>
</feature>
<accession>A0ABM5K0N9</accession>
<feature type="region of interest" description="Disordered" evidence="2">
    <location>
        <begin position="314"/>
        <end position="625"/>
    </location>
</feature>
<feature type="region of interest" description="Disordered" evidence="2">
    <location>
        <begin position="1222"/>
        <end position="1342"/>
    </location>
</feature>
<dbReference type="GeneID" id="114330203"/>
<feature type="compositionally biased region" description="Basic and acidic residues" evidence="2">
    <location>
        <begin position="548"/>
        <end position="560"/>
    </location>
</feature>
<evidence type="ECO:0000256" key="2">
    <source>
        <dbReference type="SAM" id="MobiDB-lite"/>
    </source>
</evidence>
<feature type="region of interest" description="Disordered" evidence="2">
    <location>
        <begin position="1596"/>
        <end position="1624"/>
    </location>
</feature>
<feature type="compositionally biased region" description="Basic and acidic residues" evidence="2">
    <location>
        <begin position="506"/>
        <end position="515"/>
    </location>
</feature>
<evidence type="ECO:0000313" key="3">
    <source>
        <dbReference type="EnsemblMetazoa" id="XP_050503755.1"/>
    </source>
</evidence>
<dbReference type="PROSITE" id="PS50082">
    <property type="entry name" value="WD_REPEATS_2"/>
    <property type="match status" value="1"/>
</dbReference>
<evidence type="ECO:0000313" key="4">
    <source>
        <dbReference type="Proteomes" id="UP001652700"/>
    </source>
</evidence>
<dbReference type="EnsemblMetazoa" id="XM_050647798.1">
    <property type="protein sequence ID" value="XP_050503755.1"/>
    <property type="gene ID" value="LOC114330203"/>
</dbReference>
<feature type="compositionally biased region" description="Basic residues" evidence="2">
    <location>
        <begin position="516"/>
        <end position="531"/>
    </location>
</feature>
<feature type="compositionally biased region" description="Low complexity" evidence="2">
    <location>
        <begin position="1308"/>
        <end position="1342"/>
    </location>
</feature>
<proteinExistence type="predicted"/>
<feature type="compositionally biased region" description="Basic and acidic residues" evidence="2">
    <location>
        <begin position="576"/>
        <end position="587"/>
    </location>
</feature>
<feature type="region of interest" description="Disordered" evidence="2">
    <location>
        <begin position="1172"/>
        <end position="1192"/>
    </location>
</feature>
<feature type="compositionally biased region" description="Polar residues" evidence="2">
    <location>
        <begin position="328"/>
        <end position="358"/>
    </location>
</feature>
<dbReference type="InterPro" id="IPR036322">
    <property type="entry name" value="WD40_repeat_dom_sf"/>
</dbReference>
<evidence type="ECO:0008006" key="5">
    <source>
        <dbReference type="Google" id="ProtNLM"/>
    </source>
</evidence>
<feature type="region of interest" description="Disordered" evidence="2">
    <location>
        <begin position="944"/>
        <end position="974"/>
    </location>
</feature>
<keyword evidence="4" id="KW-1185">Reference proteome</keyword>
<feature type="compositionally biased region" description="Polar residues" evidence="2">
    <location>
        <begin position="258"/>
        <end position="276"/>
    </location>
</feature>
<feature type="compositionally biased region" description="Polar residues" evidence="2">
    <location>
        <begin position="1698"/>
        <end position="1708"/>
    </location>
</feature>
<dbReference type="SUPFAM" id="SSF50978">
    <property type="entry name" value="WD40 repeat-like"/>
    <property type="match status" value="1"/>
</dbReference>
<dbReference type="Pfam" id="PF00400">
    <property type="entry name" value="WD40"/>
    <property type="match status" value="1"/>
</dbReference>
<sequence length="1985" mass="220591">MNRDDYDLLQFKFKREPVNNAALDLLQGLENRSLGSVKKNVKSKEGIELFAEEEFVRKQEFSEMRCEMPGIPRSTFLMVFSPDGSKVASTHGNHNIYITDLRNGRNIKTLVGHPRTPWCIAFHPTSEQIVASGCLGGQVRIWDLSGGSEVWTAINHTVIASLAFHPNDRVLAIATGNCVHFWDWSKPDPFASRSTYTLKEKVRYVAFDSLGHKLITGIANGPLTRWEMVRAPVPVPRQDWNASPYRRRITQRLADRFANQNQPSSSDATTTTNPRDSLSYPERERRISMCYRTLVKEYEQLVHRYLQLYRSPTMIDRGTDPMEPDLWFNNSGTQTSESQASTSDTSQPSTSGTAQNRPRSGVFEPIASSSSRPSTSSATAGPIGRSSSGTSGYSSDGSPRPGSSGLVVVARPSRPITFATSASGPSTSGGTAETQSSKTPAERVLDETLPGSSGSTRHVDSVTEPSPSASQKSAHNLLTPSRMFSVIKKPSTLIRGTQTSESRKHKAEDANEPKEKRLKKSNGTKSKSSKKSSKDGKTNSAQTQTSTVRKEFPINDDRDGAVISNDRVSTGSLSEFRMRSQTDDVREAGPSGLNRQESTETEEEINSEPNPSTSTRESSRDANRTVTDELLSNIKRNAEAEVRNRILPIIRSLPAPDRPELIRLFENNREHVKKRFKQMYPQFLRKTGRRHFTCFGSSSESSSSEEETNNNQNHRLSYSQRLPSTDAPATNPSNSNSNSCNELERLVFLLTEIDDNGTERGAQTSRERDTRSNTTEGNGSTAAPNAPLDTAFVDDAAIPPSATVTLPGSSDLSEHSPAQDSPFRRFISSSDRSRWNDWQRVRPLLSSDFRRDLSGDNQRLESSFQPPATVANTNTRTTNSTIYTSNSSPRRRFFSHRISAFMPTRVNVIRYRRVPNYLLGRSRLGGRQLGSSTFGVDELFNYSELDNSEDDPPPPPPPPDADHPEPPIVSSSESSISDMYANIVRDLESTLDNVIRMRSSRPGETSSILTSFSDRLTSILAQSDTILRNITSSVDVLVSNTNRYPQPESSNTPWYSYDSNFYVRDQRLDLSPDANNSDTVNLFDIFSPRPNYNPVASDHTYPRMRNPDEHGNSESGSEMVTSIRMNIAHVQRQARILRQQVENIERIDRAMIEVEQLQVIRRLIVDLIRHLGNSSGSPGVASSRSSRSGVSSVRHMMAGTRISDSTPGESGADSRRPYRTFHSRIHGEGSGGSCRTEGLGSQRTDGGNPSGEGTSSGSNPLTNSVLRSGGRKTYPPSKMCRLARQTRRPSVLRFFLRPYSNRSDRSTRQTSQSRNTSRSTPSTSTTSNNTSPEPFSPSSSFNSRYQLSSNYSVINANTMGLMTRRLEILLTEEMAAFTTTNQPRQTPARDRESPSTIDLGEHILAHRLNGCILRMNRILGNPNSASLNLYRADPILAVTQDGVSRYGARHTLSLIIDSMSRHVEDLGDSRIPHGQQMHGVLAMSLLLTELMFLVVVDSIPPPTGRMPIRMHRLLRDGISLTPRFENLCRRMLATRQTSYLSQLTSCLRVMTVTMRQAEKILYQTYHARRSTLLPSNNTDRRMLLGSINRCLRTIRRQRQAENSSSQETPERNQESTADAASTSSTFNSMEWYSSISELISQISSENNDDDNPADTSQPSTSRASFESPSQANDVSSNNDNSDDDDDDTDGYGMGRSNLYRTSNINLSPSPGADQPATTSASVSPPITRYSRPWNVPLVAVNDVPVTETPTFAQRLISQRARFAERLSEMRSNPQIVGLLRPGFLHPLYSSVNPFDADLDDPREQIYDSDMITTVTPNHRIQAWDVSDWGIPTIASRTRNVVVSECKIHNDASVDIAKDGSILVTLLPSGGYLNVTNRLGVYSLKWNTLGQCLYTTSFEQNAVSVSLSPLSRHLVVGLASRIVPSDRWIMARVFKIQQKDEPGDRLPAIRELEQNRDSRINCIRWLPTSGQGFIYATNTGQLVVLT</sequence>